<feature type="compositionally biased region" description="Low complexity" evidence="1">
    <location>
        <begin position="329"/>
        <end position="338"/>
    </location>
</feature>
<evidence type="ECO:0000256" key="1">
    <source>
        <dbReference type="SAM" id="MobiDB-lite"/>
    </source>
</evidence>
<feature type="compositionally biased region" description="Low complexity" evidence="1">
    <location>
        <begin position="1270"/>
        <end position="1284"/>
    </location>
</feature>
<feature type="region of interest" description="Disordered" evidence="1">
    <location>
        <begin position="1604"/>
        <end position="1644"/>
    </location>
</feature>
<dbReference type="EMBL" id="CAXITT010000084">
    <property type="protein sequence ID" value="CAL1531274.1"/>
    <property type="molecule type" value="Genomic_DNA"/>
</dbReference>
<feature type="compositionally biased region" description="Low complexity" evidence="1">
    <location>
        <begin position="756"/>
        <end position="776"/>
    </location>
</feature>
<comment type="caution">
    <text evidence="2">The sequence shown here is derived from an EMBL/GenBank/DDBJ whole genome shotgun (WGS) entry which is preliminary data.</text>
</comment>
<feature type="compositionally biased region" description="Polar residues" evidence="1">
    <location>
        <begin position="1609"/>
        <end position="1621"/>
    </location>
</feature>
<feature type="region of interest" description="Disordered" evidence="1">
    <location>
        <begin position="1061"/>
        <end position="1080"/>
    </location>
</feature>
<dbReference type="Proteomes" id="UP001497497">
    <property type="component" value="Unassembled WGS sequence"/>
</dbReference>
<feature type="region of interest" description="Disordered" evidence="1">
    <location>
        <begin position="16"/>
        <end position="35"/>
    </location>
</feature>
<feature type="region of interest" description="Disordered" evidence="1">
    <location>
        <begin position="1540"/>
        <end position="1575"/>
    </location>
</feature>
<gene>
    <name evidence="2" type="ORF">GSLYS_00005369001</name>
</gene>
<feature type="compositionally biased region" description="Pro residues" evidence="1">
    <location>
        <begin position="1296"/>
        <end position="1340"/>
    </location>
</feature>
<feature type="compositionally biased region" description="Polar residues" evidence="1">
    <location>
        <begin position="811"/>
        <end position="843"/>
    </location>
</feature>
<feature type="region of interest" description="Disordered" evidence="1">
    <location>
        <begin position="303"/>
        <end position="353"/>
    </location>
</feature>
<feature type="region of interest" description="Disordered" evidence="1">
    <location>
        <begin position="1242"/>
        <end position="1387"/>
    </location>
</feature>
<reference evidence="2 3" key="1">
    <citation type="submission" date="2024-04" db="EMBL/GenBank/DDBJ databases">
        <authorList>
            <consortium name="Genoscope - CEA"/>
            <person name="William W."/>
        </authorList>
    </citation>
    <scope>NUCLEOTIDE SEQUENCE [LARGE SCALE GENOMIC DNA]</scope>
</reference>
<feature type="compositionally biased region" description="Polar residues" evidence="1">
    <location>
        <begin position="1249"/>
        <end position="1260"/>
    </location>
</feature>
<feature type="region of interest" description="Disordered" evidence="1">
    <location>
        <begin position="451"/>
        <end position="481"/>
    </location>
</feature>
<feature type="compositionally biased region" description="Low complexity" evidence="1">
    <location>
        <begin position="732"/>
        <end position="743"/>
    </location>
</feature>
<feature type="region of interest" description="Disordered" evidence="1">
    <location>
        <begin position="797"/>
        <end position="846"/>
    </location>
</feature>
<evidence type="ECO:0000313" key="3">
    <source>
        <dbReference type="Proteomes" id="UP001497497"/>
    </source>
</evidence>
<feature type="region of interest" description="Disordered" evidence="1">
    <location>
        <begin position="79"/>
        <end position="105"/>
    </location>
</feature>
<proteinExistence type="predicted"/>
<feature type="compositionally biased region" description="Polar residues" evidence="1">
    <location>
        <begin position="79"/>
        <end position="89"/>
    </location>
</feature>
<feature type="compositionally biased region" description="Polar residues" evidence="1">
    <location>
        <begin position="1067"/>
        <end position="1080"/>
    </location>
</feature>
<feature type="region of interest" description="Disordered" evidence="1">
    <location>
        <begin position="982"/>
        <end position="1011"/>
    </location>
</feature>
<sequence>MWKNWNPFRRKHKEEDNLLNGDYGKENTRDEMSTIPTNTQTTESAIHVSDNEIDHHQLRNRSTHFQQNEFVSHQINGVNGRTSVSFNSQDENKLHHSNNRHPQSPLRLSLKSQTVARLHDNLNRSLPISDDRLLFNKNVNRSIREEHTNNSNIDQMVKIKEDNRSFSGVHGPLLSSPIVPKVRRALESSVQLRSPRTTGLQNGKPVGRSMSLNYGSQNPAKSTAGQIPWVRLKRRESIGLTELASGNIPQSPNTVKLAAPEHRHLPAAPSFKSTPLIVTTEASRNCVVDTQTVVSALREKRKRFGTTQQEGSVCEDTWNSSAKRRRQDSSQSNASSVSMPPMPDSLPNLMGTPGTSLLHIENLADQRPSTVPAIDAFISHHHRVMGLGGERSPQQPQQFYHKQHQKNNESSSKSVLRSIQSSLSSSLRAKTNLSMLQQTGIDVKRLRALSQSKEANRKMSVDSDMSALGTDESLAEPNSKITREDTLPVVTTGLSSLSTPAAASVTTIADILLTSTPVMTPVSRKIAEGVVLRKHSLSTNPSPSPVRPLKAVHTNILATSSDFERDRQREYKRRVVDLLNGDENSEGAVTKTSSEFTMISASPSSTLVASSSQSMLPVATSAAVSASLDSLKLIQSAAAPSMSTTAVSASNAVNSLSQLLKQDEGVATSAAAVTSTTTGVSLPAQLLLGNSSAPSTTSSSTSTASGGFNFSAGVPAAAESSGFQINFGNVASSSGSTPSTDTTGVKDKSGFSLDLASRTTSSSAGSNPSISSAHSSGDGFGSVTAPSAATTRSIFAPTTSLSSGPMPGLNPNPSTQANQGFNFTSSLPISKTESASSTPSFNISKDEAGVNKSSGFTFGSGAVQSTSSATSLTSAGLQSGFSLSGGFSFGGVNKTTQAGNGGFTLGSGETPSFTVSTASFPGQPTQSSGVVINRLTALDTTAAPSGPTAQPSLSFAATTLPAASTAASLTMFNTGVGSFGTGQQPSTGNAPSFSILNSGSTTDATPNKFVSTTTVPSTGTFNFGQASSQAPSSTTFSFGQTTAAANSTPFNYGQTSTAASSAPFSFGQPSTNSGQTASTAAPFTFGQSATASSMPSGFSQTSTASSANPTPFNFGQTAASTNSTFTFGAPKTQAIAGSIFGSSSNAGAVTTSAMFGSTTTVTMASSSIFGTGAAPVFKTSSTFGNTATGFGSNSAPSFNSQGATSAFGFSTPTTAPPAFGSASSNLNGSGFGGSASQTNKPFTFGANVAPTNTTQSSIFGTNSTQPPPFSSSTTQPSPFGTTTNNQPPSFGTTTNQPPPFGSITTQPPPFGTSTNQPPPFGTNANQPPPFGTSTTQPPPFGTSTTQQPPFGSSTTQPPPFGTSTNQPSPFGTSTTQPPPFGSASNQLSAFGSNTVFGAPTIQTPSMFGSKSSSVFGATSGPVFGASTNVATTTAAPTFGSFTASGFGTPSVSQQNPAFGATSQSFNPSAVATFGTPQKSLFGSTSASSFGTQVSQSTANPTPFGGATASTAGSGGFGATNTSLFGAATTQSAFNFSGAQTQQSNAFGSQPTNSTSSGFNFNQPTTQPASGGVFNFSAQTSARPSFAAPSPGGFNFAATTPNPGAFNFSAAPTTQNMFTPQTPGSAPRPRAAMRRPGRASRGPKR</sequence>
<accession>A0AAV2HBJ5</accession>
<feature type="region of interest" description="Disordered" evidence="1">
    <location>
        <begin position="386"/>
        <end position="417"/>
    </location>
</feature>
<feature type="compositionally biased region" description="Polar residues" evidence="1">
    <location>
        <begin position="1540"/>
        <end position="1568"/>
    </location>
</feature>
<evidence type="ECO:0000313" key="2">
    <source>
        <dbReference type="EMBL" id="CAL1531274.1"/>
    </source>
</evidence>
<feature type="compositionally biased region" description="Polar residues" evidence="1">
    <location>
        <begin position="1285"/>
        <end position="1295"/>
    </location>
</feature>
<feature type="compositionally biased region" description="Polar residues" evidence="1">
    <location>
        <begin position="305"/>
        <end position="321"/>
    </location>
</feature>
<feature type="compositionally biased region" description="Polar residues" evidence="1">
    <location>
        <begin position="1341"/>
        <end position="1375"/>
    </location>
</feature>
<name>A0AAV2HBJ5_LYMST</name>
<feature type="compositionally biased region" description="Basic residues" evidence="1">
    <location>
        <begin position="1630"/>
        <end position="1644"/>
    </location>
</feature>
<protein>
    <submittedName>
        <fullName evidence="2">Uncharacterized protein</fullName>
    </submittedName>
</protein>
<organism evidence="2 3">
    <name type="scientific">Lymnaea stagnalis</name>
    <name type="common">Great pond snail</name>
    <name type="synonym">Helix stagnalis</name>
    <dbReference type="NCBI Taxonomy" id="6523"/>
    <lineage>
        <taxon>Eukaryota</taxon>
        <taxon>Metazoa</taxon>
        <taxon>Spiralia</taxon>
        <taxon>Lophotrochozoa</taxon>
        <taxon>Mollusca</taxon>
        <taxon>Gastropoda</taxon>
        <taxon>Heterobranchia</taxon>
        <taxon>Euthyneura</taxon>
        <taxon>Panpulmonata</taxon>
        <taxon>Hygrophila</taxon>
        <taxon>Lymnaeoidea</taxon>
        <taxon>Lymnaeidae</taxon>
        <taxon>Lymnaea</taxon>
    </lineage>
</organism>
<feature type="region of interest" description="Disordered" evidence="1">
    <location>
        <begin position="730"/>
        <end position="785"/>
    </location>
</feature>
<feature type="compositionally biased region" description="Basic and acidic residues" evidence="1">
    <location>
        <begin position="23"/>
        <end position="32"/>
    </location>
</feature>
<keyword evidence="3" id="KW-1185">Reference proteome</keyword>